<evidence type="ECO:0000313" key="2">
    <source>
        <dbReference type="EMBL" id="KAK3265250.1"/>
    </source>
</evidence>
<gene>
    <name evidence="2" type="ORF">CYMTET_26049</name>
</gene>
<sequence>MAYMAFQEYTHLLVMPAANRNLMVVVRQERLGLHDVRHIARRLGGALQHLHANGMVHCDLKPLNAVRFADAGAAGAATWRIIDLDAAVQIGCPAGVKISSGYLPPEMVYIDPATGEAHLKVPSARDVPDDAGVVLASPAFDLWSFGVLIFLLFTGQDLFALDIADNFSSPQACRLPAHHKGAALLCLVVLVCYAETHLERSR</sequence>
<dbReference type="AlphaFoldDB" id="A0AAE0KYM0"/>
<dbReference type="EMBL" id="LGRX02014048">
    <property type="protein sequence ID" value="KAK3265250.1"/>
    <property type="molecule type" value="Genomic_DNA"/>
</dbReference>
<dbReference type="SMART" id="SM00220">
    <property type="entry name" value="S_TKc"/>
    <property type="match status" value="1"/>
</dbReference>
<organism evidence="2 3">
    <name type="scientific">Cymbomonas tetramitiformis</name>
    <dbReference type="NCBI Taxonomy" id="36881"/>
    <lineage>
        <taxon>Eukaryota</taxon>
        <taxon>Viridiplantae</taxon>
        <taxon>Chlorophyta</taxon>
        <taxon>Pyramimonadophyceae</taxon>
        <taxon>Pyramimonadales</taxon>
        <taxon>Pyramimonadaceae</taxon>
        <taxon>Cymbomonas</taxon>
    </lineage>
</organism>
<name>A0AAE0KYM0_9CHLO</name>
<keyword evidence="3" id="KW-1185">Reference proteome</keyword>
<comment type="caution">
    <text evidence="2">The sequence shown here is derived from an EMBL/GenBank/DDBJ whole genome shotgun (WGS) entry which is preliminary data.</text>
</comment>
<dbReference type="PANTHER" id="PTHR24359">
    <property type="entry name" value="SERINE/THREONINE-PROTEIN KINASE SBK1"/>
    <property type="match status" value="1"/>
</dbReference>
<accession>A0AAE0KYM0</accession>
<dbReference type="InterPro" id="IPR000719">
    <property type="entry name" value="Prot_kinase_dom"/>
</dbReference>
<proteinExistence type="predicted"/>
<dbReference type="GO" id="GO:0004674">
    <property type="term" value="F:protein serine/threonine kinase activity"/>
    <property type="evidence" value="ECO:0007669"/>
    <property type="project" value="TreeGrafter"/>
</dbReference>
<dbReference type="Pfam" id="PF00069">
    <property type="entry name" value="Pkinase"/>
    <property type="match status" value="1"/>
</dbReference>
<evidence type="ECO:0000259" key="1">
    <source>
        <dbReference type="PROSITE" id="PS50011"/>
    </source>
</evidence>
<evidence type="ECO:0000313" key="3">
    <source>
        <dbReference type="Proteomes" id="UP001190700"/>
    </source>
</evidence>
<dbReference type="InterPro" id="IPR011009">
    <property type="entry name" value="Kinase-like_dom_sf"/>
</dbReference>
<dbReference type="Gene3D" id="1.10.510.10">
    <property type="entry name" value="Transferase(Phosphotransferase) domain 1"/>
    <property type="match status" value="1"/>
</dbReference>
<dbReference type="PANTHER" id="PTHR24359:SF1">
    <property type="entry name" value="INHIBITOR OF NUCLEAR FACTOR KAPPA-B KINASE EPSILON SUBUNIT HOMOLOG 1-RELATED"/>
    <property type="match status" value="1"/>
</dbReference>
<dbReference type="Proteomes" id="UP001190700">
    <property type="component" value="Unassembled WGS sequence"/>
</dbReference>
<dbReference type="SUPFAM" id="SSF56112">
    <property type="entry name" value="Protein kinase-like (PK-like)"/>
    <property type="match status" value="1"/>
</dbReference>
<reference evidence="2 3" key="1">
    <citation type="journal article" date="2015" name="Genome Biol. Evol.">
        <title>Comparative Genomics of a Bacterivorous Green Alga Reveals Evolutionary Causalities and Consequences of Phago-Mixotrophic Mode of Nutrition.</title>
        <authorList>
            <person name="Burns J.A."/>
            <person name="Paasch A."/>
            <person name="Narechania A."/>
            <person name="Kim E."/>
        </authorList>
    </citation>
    <scope>NUCLEOTIDE SEQUENCE [LARGE SCALE GENOMIC DNA]</scope>
    <source>
        <strain evidence="2 3">PLY_AMNH</strain>
    </source>
</reference>
<feature type="domain" description="Protein kinase" evidence="1">
    <location>
        <begin position="1"/>
        <end position="202"/>
    </location>
</feature>
<dbReference type="PROSITE" id="PS50011">
    <property type="entry name" value="PROTEIN_KINASE_DOM"/>
    <property type="match status" value="1"/>
</dbReference>
<dbReference type="GO" id="GO:0005524">
    <property type="term" value="F:ATP binding"/>
    <property type="evidence" value="ECO:0007669"/>
    <property type="project" value="InterPro"/>
</dbReference>
<protein>
    <recommendedName>
        <fullName evidence="1">Protein kinase domain-containing protein</fullName>
    </recommendedName>
</protein>